<evidence type="ECO:0000313" key="1">
    <source>
        <dbReference type="EMBL" id="CAA9490331.1"/>
    </source>
</evidence>
<name>A0A6J4S5S7_9BACT</name>
<accession>A0A6J4S5S7</accession>
<dbReference type="AlphaFoldDB" id="A0A6J4S5S7"/>
<sequence>MLTDYNKSKSGNLEQVLHHIQRLNGNKVLDDDFSLLQINLN</sequence>
<reference evidence="1" key="1">
    <citation type="submission" date="2020-02" db="EMBL/GenBank/DDBJ databases">
        <authorList>
            <person name="Meier V. D."/>
        </authorList>
    </citation>
    <scope>NUCLEOTIDE SEQUENCE</scope>
    <source>
        <strain evidence="1">AVDCRST_MAG96</strain>
    </source>
</reference>
<proteinExistence type="predicted"/>
<gene>
    <name evidence="1" type="ORF">AVDCRST_MAG96-1480</name>
</gene>
<protein>
    <submittedName>
        <fullName evidence="1">Uncharacterized protein</fullName>
    </submittedName>
</protein>
<dbReference type="EMBL" id="CADCVN010000557">
    <property type="protein sequence ID" value="CAA9490331.1"/>
    <property type="molecule type" value="Genomic_DNA"/>
</dbReference>
<organism evidence="1">
    <name type="scientific">uncultured Segetibacter sp</name>
    <dbReference type="NCBI Taxonomy" id="481133"/>
    <lineage>
        <taxon>Bacteria</taxon>
        <taxon>Pseudomonadati</taxon>
        <taxon>Bacteroidota</taxon>
        <taxon>Chitinophagia</taxon>
        <taxon>Chitinophagales</taxon>
        <taxon>Chitinophagaceae</taxon>
        <taxon>Segetibacter</taxon>
        <taxon>environmental samples</taxon>
    </lineage>
</organism>